<evidence type="ECO:0000256" key="3">
    <source>
        <dbReference type="ARBA" id="ARBA00022538"/>
    </source>
</evidence>
<feature type="transmembrane region" description="Helical" evidence="14">
    <location>
        <begin position="194"/>
        <end position="216"/>
    </location>
</feature>
<keyword evidence="12" id="KW-0407">Ion channel</keyword>
<protein>
    <recommendedName>
        <fullName evidence="13">BK channel</fullName>
    </recommendedName>
</protein>
<dbReference type="GO" id="GO:0034702">
    <property type="term" value="C:monoatomic ion channel complex"/>
    <property type="evidence" value="ECO:0007669"/>
    <property type="project" value="UniProtKB-KW"/>
</dbReference>
<feature type="transmembrane region" description="Helical" evidence="14">
    <location>
        <begin position="164"/>
        <end position="182"/>
    </location>
</feature>
<evidence type="ECO:0000256" key="14">
    <source>
        <dbReference type="SAM" id="Phobius"/>
    </source>
</evidence>
<keyword evidence="2" id="KW-0813">Transport</keyword>
<dbReference type="InParanoid" id="T1ENA5"/>
<evidence type="ECO:0000256" key="7">
    <source>
        <dbReference type="ARBA" id="ARBA00022882"/>
    </source>
</evidence>
<reference evidence="17" key="3">
    <citation type="submission" date="2015-06" db="UniProtKB">
        <authorList>
            <consortium name="EnsemblMetazoa"/>
        </authorList>
    </citation>
    <scope>IDENTIFICATION</scope>
</reference>
<dbReference type="OMA" id="CLRATCQ"/>
<reference evidence="18" key="1">
    <citation type="submission" date="2012-12" db="EMBL/GenBank/DDBJ databases">
        <authorList>
            <person name="Hellsten U."/>
            <person name="Grimwood J."/>
            <person name="Chapman J.A."/>
            <person name="Shapiro H."/>
            <person name="Aerts A."/>
            <person name="Otillar R.P."/>
            <person name="Terry A.Y."/>
            <person name="Boore J.L."/>
            <person name="Simakov O."/>
            <person name="Marletaz F."/>
            <person name="Cho S.-J."/>
            <person name="Edsinger-Gonzales E."/>
            <person name="Havlak P."/>
            <person name="Kuo D.-H."/>
            <person name="Larsson T."/>
            <person name="Lv J."/>
            <person name="Arendt D."/>
            <person name="Savage R."/>
            <person name="Osoegawa K."/>
            <person name="de Jong P."/>
            <person name="Lindberg D.R."/>
            <person name="Seaver E.C."/>
            <person name="Weisblat D.A."/>
            <person name="Putnam N.H."/>
            <person name="Grigoriev I.V."/>
            <person name="Rokhsar D.S."/>
        </authorList>
    </citation>
    <scope>NUCLEOTIDE SEQUENCE</scope>
</reference>
<keyword evidence="6" id="KW-0106">Calcium</keyword>
<dbReference type="KEGG" id="hro:HELRODRAFT_158809"/>
<evidence type="ECO:0000259" key="15">
    <source>
        <dbReference type="Pfam" id="PF00520"/>
    </source>
</evidence>
<dbReference type="EnsemblMetazoa" id="HelroT158809">
    <property type="protein sequence ID" value="HelroP158809"/>
    <property type="gene ID" value="HelroG158809"/>
</dbReference>
<dbReference type="GO" id="GO:0005267">
    <property type="term" value="F:potassium channel activity"/>
    <property type="evidence" value="ECO:0007669"/>
    <property type="project" value="UniProtKB-KW"/>
</dbReference>
<evidence type="ECO:0000313" key="16">
    <source>
        <dbReference type="EMBL" id="ESO12316.1"/>
    </source>
</evidence>
<evidence type="ECO:0000256" key="12">
    <source>
        <dbReference type="ARBA" id="ARBA00023303"/>
    </source>
</evidence>
<keyword evidence="8" id="KW-0630">Potassium</keyword>
<dbReference type="EMBL" id="KB095811">
    <property type="protein sequence ID" value="ESO12316.1"/>
    <property type="molecule type" value="Genomic_DNA"/>
</dbReference>
<dbReference type="Proteomes" id="UP000015101">
    <property type="component" value="Unassembled WGS sequence"/>
</dbReference>
<accession>T1ENA5</accession>
<evidence type="ECO:0000256" key="10">
    <source>
        <dbReference type="ARBA" id="ARBA00023065"/>
    </source>
</evidence>
<evidence type="ECO:0000256" key="2">
    <source>
        <dbReference type="ARBA" id="ARBA00022448"/>
    </source>
</evidence>
<dbReference type="AlphaFoldDB" id="T1ENA5"/>
<comment type="subcellular location">
    <subcellularLocation>
        <location evidence="1">Membrane</location>
        <topology evidence="1">Multi-pass membrane protein</topology>
    </subcellularLocation>
</comment>
<dbReference type="InterPro" id="IPR005821">
    <property type="entry name" value="Ion_trans_dom"/>
</dbReference>
<feature type="transmembrane region" description="Helical" evidence="14">
    <location>
        <begin position="127"/>
        <end position="148"/>
    </location>
</feature>
<sequence length="217" mass="24905">MANFLQVVLVFVLSIASLVIYFIDSSTETVESCDQWSESPTQQLDLAFNVFFMIYFFIRFIAASEKLFFLVEIFSLVDYFTIPPSFVAIYLNRNWLGLRFTRALRLMTIPDVLQYLNILKTSNSIRLCQLVSTLISVWFTGAGFVHLVENSGDPFADFSNGQNLTYWECVYFTLVTMSTVGYGDVKCQTTIGRLFMVFFILGALVRGTNEMFHYLIT</sequence>
<dbReference type="eggNOG" id="KOG1420">
    <property type="taxonomic scope" value="Eukaryota"/>
</dbReference>
<feature type="transmembrane region" description="Helical" evidence="14">
    <location>
        <begin position="68"/>
        <end position="91"/>
    </location>
</feature>
<dbReference type="FunFam" id="1.10.287.70:FF:000015">
    <property type="entry name" value="Calcium-activated potassium channel subunit alpha-1 isoform X7"/>
    <property type="match status" value="1"/>
</dbReference>
<evidence type="ECO:0000256" key="13">
    <source>
        <dbReference type="ARBA" id="ARBA00029579"/>
    </source>
</evidence>
<evidence type="ECO:0000256" key="6">
    <source>
        <dbReference type="ARBA" id="ARBA00022837"/>
    </source>
</evidence>
<evidence type="ECO:0000256" key="9">
    <source>
        <dbReference type="ARBA" id="ARBA00022989"/>
    </source>
</evidence>
<evidence type="ECO:0000256" key="5">
    <source>
        <dbReference type="ARBA" id="ARBA00022826"/>
    </source>
</evidence>
<dbReference type="EMBL" id="AMQM01000135">
    <property type="status" value="NOT_ANNOTATED_CDS"/>
    <property type="molecule type" value="Genomic_DNA"/>
</dbReference>
<keyword evidence="9 14" id="KW-1133">Transmembrane helix</keyword>
<dbReference type="PANTHER" id="PTHR10027">
    <property type="entry name" value="CALCIUM-ACTIVATED POTASSIUM CHANNEL ALPHA CHAIN"/>
    <property type="match status" value="1"/>
</dbReference>
<dbReference type="Pfam" id="PF00520">
    <property type="entry name" value="Ion_trans"/>
    <property type="match status" value="1"/>
</dbReference>
<dbReference type="GeneID" id="20198055"/>
<dbReference type="HOGENOM" id="CLU_1273456_0_0_1"/>
<keyword evidence="4 14" id="KW-0812">Transmembrane</keyword>
<gene>
    <name evidence="17" type="primary">20198055</name>
    <name evidence="16" type="ORF">HELRODRAFT_158809</name>
</gene>
<keyword evidence="3" id="KW-0633">Potassium transport</keyword>
<reference evidence="16 18" key="2">
    <citation type="journal article" date="2013" name="Nature">
        <title>Insights into bilaterian evolution from three spiralian genomes.</title>
        <authorList>
            <person name="Simakov O."/>
            <person name="Marletaz F."/>
            <person name="Cho S.J."/>
            <person name="Edsinger-Gonzales E."/>
            <person name="Havlak P."/>
            <person name="Hellsten U."/>
            <person name="Kuo D.H."/>
            <person name="Larsson T."/>
            <person name="Lv J."/>
            <person name="Arendt D."/>
            <person name="Savage R."/>
            <person name="Osoegawa K."/>
            <person name="de Jong P."/>
            <person name="Grimwood J."/>
            <person name="Chapman J.A."/>
            <person name="Shapiro H."/>
            <person name="Aerts A."/>
            <person name="Otillar R.P."/>
            <person name="Terry A.Y."/>
            <person name="Boore J.L."/>
            <person name="Grigoriev I.V."/>
            <person name="Lindberg D.R."/>
            <person name="Seaver E.C."/>
            <person name="Weisblat D.A."/>
            <person name="Putnam N.H."/>
            <person name="Rokhsar D.S."/>
        </authorList>
    </citation>
    <scope>NUCLEOTIDE SEQUENCE</scope>
</reference>
<dbReference type="STRING" id="6412.T1ENA5"/>
<keyword evidence="10" id="KW-0406">Ion transport</keyword>
<proteinExistence type="predicted"/>
<keyword evidence="18" id="KW-1185">Reference proteome</keyword>
<evidence type="ECO:0000256" key="8">
    <source>
        <dbReference type="ARBA" id="ARBA00022958"/>
    </source>
</evidence>
<dbReference type="SUPFAM" id="SSF81324">
    <property type="entry name" value="Voltage-gated potassium channels"/>
    <property type="match status" value="1"/>
</dbReference>
<dbReference type="Gene3D" id="1.10.287.70">
    <property type="match status" value="1"/>
</dbReference>
<dbReference type="PANTHER" id="PTHR10027:SF33">
    <property type="entry name" value="CALCIUM-ACTIVATED POTASSIUM CHANNEL SUBUNIT ALPHA-1-RELATED"/>
    <property type="match status" value="1"/>
</dbReference>
<dbReference type="PRINTS" id="PR00169">
    <property type="entry name" value="KCHANNEL"/>
</dbReference>
<keyword evidence="7" id="KW-0851">Voltage-gated channel</keyword>
<feature type="transmembrane region" description="Helical" evidence="14">
    <location>
        <begin position="6"/>
        <end position="23"/>
    </location>
</feature>
<dbReference type="OrthoDB" id="10035564at2759"/>
<name>T1ENA5_HELRO</name>
<keyword evidence="5" id="KW-0631">Potassium channel</keyword>
<evidence type="ECO:0000256" key="11">
    <source>
        <dbReference type="ARBA" id="ARBA00023136"/>
    </source>
</evidence>
<dbReference type="CTD" id="20198055"/>
<feature type="transmembrane region" description="Helical" evidence="14">
    <location>
        <begin position="44"/>
        <end position="62"/>
    </location>
</feature>
<evidence type="ECO:0000256" key="1">
    <source>
        <dbReference type="ARBA" id="ARBA00004141"/>
    </source>
</evidence>
<keyword evidence="11 14" id="KW-0472">Membrane</keyword>
<evidence type="ECO:0000256" key="4">
    <source>
        <dbReference type="ARBA" id="ARBA00022692"/>
    </source>
</evidence>
<dbReference type="RefSeq" id="XP_009009036.1">
    <property type="nucleotide sequence ID" value="XM_009010788.1"/>
</dbReference>
<feature type="domain" description="Ion transport" evidence="15">
    <location>
        <begin position="9"/>
        <end position="205"/>
    </location>
</feature>
<organism evidence="17 18">
    <name type="scientific">Helobdella robusta</name>
    <name type="common">Californian leech</name>
    <dbReference type="NCBI Taxonomy" id="6412"/>
    <lineage>
        <taxon>Eukaryota</taxon>
        <taxon>Metazoa</taxon>
        <taxon>Spiralia</taxon>
        <taxon>Lophotrochozoa</taxon>
        <taxon>Annelida</taxon>
        <taxon>Clitellata</taxon>
        <taxon>Hirudinea</taxon>
        <taxon>Rhynchobdellida</taxon>
        <taxon>Glossiphoniidae</taxon>
        <taxon>Helobdella</taxon>
    </lineage>
</organism>
<evidence type="ECO:0000313" key="17">
    <source>
        <dbReference type="EnsemblMetazoa" id="HelroP158809"/>
    </source>
</evidence>
<evidence type="ECO:0000313" key="18">
    <source>
        <dbReference type="Proteomes" id="UP000015101"/>
    </source>
</evidence>
<dbReference type="InterPro" id="IPR047871">
    <property type="entry name" value="K_chnl_Slo-like"/>
</dbReference>